<feature type="domain" description="Stress-response A/B barrel" evidence="1">
    <location>
        <begin position="2"/>
        <end position="93"/>
    </location>
</feature>
<dbReference type="InterPro" id="IPR011008">
    <property type="entry name" value="Dimeric_a/b-barrel"/>
</dbReference>
<evidence type="ECO:0000313" key="3">
    <source>
        <dbReference type="Proteomes" id="UP000215027"/>
    </source>
</evidence>
<dbReference type="Pfam" id="PF07876">
    <property type="entry name" value="Dabb"/>
    <property type="match status" value="1"/>
</dbReference>
<reference evidence="2" key="1">
    <citation type="submission" date="2016-01" db="EMBL/GenBank/DDBJ databases">
        <authorList>
            <person name="Mcilroy J.S."/>
            <person name="Karst M S."/>
            <person name="Albertsen M."/>
        </authorList>
    </citation>
    <scope>NUCLEOTIDE SEQUENCE</scope>
    <source>
        <strain evidence="2">Cfx-K</strain>
    </source>
</reference>
<dbReference type="EMBL" id="LN890656">
    <property type="protein sequence ID" value="CUS06123.1"/>
    <property type="molecule type" value="Genomic_DNA"/>
</dbReference>
<dbReference type="Proteomes" id="UP000215027">
    <property type="component" value="Chromosome II"/>
</dbReference>
<dbReference type="Gene3D" id="3.30.70.100">
    <property type="match status" value="1"/>
</dbReference>
<dbReference type="InterPro" id="IPR013097">
    <property type="entry name" value="Dabb"/>
</dbReference>
<dbReference type="OrthoDB" id="9808130at2"/>
<gene>
    <name evidence="2" type="ORF">CFX0092_B0589</name>
</gene>
<dbReference type="AlphaFoldDB" id="A0A161KD64"/>
<dbReference type="SMART" id="SM00886">
    <property type="entry name" value="Dabb"/>
    <property type="match status" value="1"/>
</dbReference>
<dbReference type="PANTHER" id="PTHR37832">
    <property type="entry name" value="BLL2683 PROTEIN"/>
    <property type="match status" value="1"/>
</dbReference>
<protein>
    <submittedName>
        <fullName evidence="2">Stress-responsive alpha/beta-barrel domain protein, Dabb family</fullName>
    </submittedName>
</protein>
<sequence>MFTHIVLFKLKDNRPASVADTRARLESLATGIPTLRGLEVGVDVTHSGRSYDLALITRFDDAAGFQVYREHPVHLPVLAHIGEAAESVVAVDYES</sequence>
<name>A0A161KD64_9CHLR</name>
<dbReference type="KEGG" id="pbf:CFX0092_B0589"/>
<dbReference type="PROSITE" id="PS51502">
    <property type="entry name" value="S_R_A_B_BARREL"/>
    <property type="match status" value="1"/>
</dbReference>
<keyword evidence="3" id="KW-1185">Reference proteome</keyword>
<dbReference type="RefSeq" id="WP_095045441.1">
    <property type="nucleotide sequence ID" value="NZ_LN890656.1"/>
</dbReference>
<organism evidence="2 3">
    <name type="scientific">Candidatus Promineifilum breve</name>
    <dbReference type="NCBI Taxonomy" id="1806508"/>
    <lineage>
        <taxon>Bacteria</taxon>
        <taxon>Bacillati</taxon>
        <taxon>Chloroflexota</taxon>
        <taxon>Ardenticatenia</taxon>
        <taxon>Candidatus Promineifilales</taxon>
        <taxon>Candidatus Promineifilaceae</taxon>
        <taxon>Candidatus Promineifilum</taxon>
    </lineage>
</organism>
<dbReference type="PANTHER" id="PTHR37832:SF1">
    <property type="entry name" value="STRESS-RESPONSE A_B BARREL DOMAIN-CONTAINING PROTEIN"/>
    <property type="match status" value="1"/>
</dbReference>
<proteinExistence type="predicted"/>
<dbReference type="SUPFAM" id="SSF54909">
    <property type="entry name" value="Dimeric alpha+beta barrel"/>
    <property type="match status" value="1"/>
</dbReference>
<accession>A0A161KD64</accession>
<evidence type="ECO:0000259" key="1">
    <source>
        <dbReference type="PROSITE" id="PS51502"/>
    </source>
</evidence>
<evidence type="ECO:0000313" key="2">
    <source>
        <dbReference type="EMBL" id="CUS06123.1"/>
    </source>
</evidence>